<feature type="compositionally biased region" description="Low complexity" evidence="1">
    <location>
        <begin position="33"/>
        <end position="59"/>
    </location>
</feature>
<feature type="region of interest" description="Disordered" evidence="1">
    <location>
        <begin position="122"/>
        <end position="164"/>
    </location>
</feature>
<dbReference type="Proteomes" id="UP001552479">
    <property type="component" value="Unassembled WGS sequence"/>
</dbReference>
<evidence type="ECO:0008006" key="4">
    <source>
        <dbReference type="Google" id="ProtNLM"/>
    </source>
</evidence>
<feature type="region of interest" description="Disordered" evidence="1">
    <location>
        <begin position="24"/>
        <end position="78"/>
    </location>
</feature>
<dbReference type="RefSeq" id="WP_366090963.1">
    <property type="nucleotide sequence ID" value="NZ_JBFASG010000065.1"/>
</dbReference>
<gene>
    <name evidence="2" type="ORF">AB0L03_34965</name>
</gene>
<evidence type="ECO:0000256" key="1">
    <source>
        <dbReference type="SAM" id="MobiDB-lite"/>
    </source>
</evidence>
<evidence type="ECO:0000313" key="3">
    <source>
        <dbReference type="Proteomes" id="UP001552479"/>
    </source>
</evidence>
<dbReference type="EMBL" id="JBFASG010000065">
    <property type="protein sequence ID" value="MEV4927950.1"/>
    <property type="molecule type" value="Genomic_DNA"/>
</dbReference>
<name>A0ABV3J5H2_9ACTN</name>
<keyword evidence="3" id="KW-1185">Reference proteome</keyword>
<reference evidence="2 3" key="1">
    <citation type="submission" date="2024-06" db="EMBL/GenBank/DDBJ databases">
        <title>The Natural Products Discovery Center: Release of the First 8490 Sequenced Strains for Exploring Actinobacteria Biosynthetic Diversity.</title>
        <authorList>
            <person name="Kalkreuter E."/>
            <person name="Kautsar S.A."/>
            <person name="Yang D."/>
            <person name="Bader C.D."/>
            <person name="Teijaro C.N."/>
            <person name="Fluegel L."/>
            <person name="Davis C.M."/>
            <person name="Simpson J.R."/>
            <person name="Lauterbach L."/>
            <person name="Steele A.D."/>
            <person name="Gui C."/>
            <person name="Meng S."/>
            <person name="Li G."/>
            <person name="Viehrig K."/>
            <person name="Ye F."/>
            <person name="Su P."/>
            <person name="Kiefer A.F."/>
            <person name="Nichols A."/>
            <person name="Cepeda A.J."/>
            <person name="Yan W."/>
            <person name="Fan B."/>
            <person name="Jiang Y."/>
            <person name="Adhikari A."/>
            <person name="Zheng C.-J."/>
            <person name="Schuster L."/>
            <person name="Cowan T.M."/>
            <person name="Smanski M.J."/>
            <person name="Chevrette M.G."/>
            <person name="De Carvalho L.P.S."/>
            <person name="Shen B."/>
        </authorList>
    </citation>
    <scope>NUCLEOTIDE SEQUENCE [LARGE SCALE GENOMIC DNA]</scope>
    <source>
        <strain evidence="2 3">NPDC053791</strain>
    </source>
</reference>
<comment type="caution">
    <text evidence="2">The sequence shown here is derived from an EMBL/GenBank/DDBJ whole genome shotgun (WGS) entry which is preliminary data.</text>
</comment>
<accession>A0ABV3J5H2</accession>
<proteinExistence type="predicted"/>
<protein>
    <recommendedName>
        <fullName evidence="4">Lipoprotein</fullName>
    </recommendedName>
</protein>
<evidence type="ECO:0000313" key="2">
    <source>
        <dbReference type="EMBL" id="MEV4927950.1"/>
    </source>
</evidence>
<sequence>MTAVSSATAAAVVLVGGCGGDGGSGAGAGSGASAGASASGKPAEAPAKGAPAKDAQAKGTLVERAAGSWKSIGTPGDDTLDTLTVTGGKLTAKGAKLSCTGTIAPEPEKDGKETASVTLTCEGGKDGGRGPGHLQVKPDGSALYIDYDGPKGGWGGPTDSYRRG</sequence>
<organism evidence="2 3">
    <name type="scientific">Streptomyces roseoverticillatus</name>
    <dbReference type="NCBI Taxonomy" id="66429"/>
    <lineage>
        <taxon>Bacteria</taxon>
        <taxon>Bacillati</taxon>
        <taxon>Actinomycetota</taxon>
        <taxon>Actinomycetes</taxon>
        <taxon>Kitasatosporales</taxon>
        <taxon>Streptomycetaceae</taxon>
        <taxon>Streptomyces</taxon>
    </lineage>
</organism>